<dbReference type="STRING" id="563176.SAMN04488090_0912"/>
<protein>
    <submittedName>
        <fullName evidence="1">WbqC-like protein family protein</fullName>
    </submittedName>
</protein>
<proteinExistence type="predicted"/>
<dbReference type="EMBL" id="FNGS01000002">
    <property type="protein sequence ID" value="SDL45747.1"/>
    <property type="molecule type" value="Genomic_DNA"/>
</dbReference>
<dbReference type="RefSeq" id="WP_093198383.1">
    <property type="nucleotide sequence ID" value="NZ_FNGS01000002.1"/>
</dbReference>
<gene>
    <name evidence="1" type="ORF">SAMN04488090_0912</name>
</gene>
<organism evidence="1 2">
    <name type="scientific">Siphonobacter aquaeclarae</name>
    <dbReference type="NCBI Taxonomy" id="563176"/>
    <lineage>
        <taxon>Bacteria</taxon>
        <taxon>Pseudomonadati</taxon>
        <taxon>Bacteroidota</taxon>
        <taxon>Cytophagia</taxon>
        <taxon>Cytophagales</taxon>
        <taxon>Cytophagaceae</taxon>
        <taxon>Siphonobacter</taxon>
    </lineage>
</organism>
<dbReference type="OrthoDB" id="3611744at2"/>
<name>A0A1G9K7H5_9BACT</name>
<keyword evidence="2" id="KW-1185">Reference proteome</keyword>
<dbReference type="Proteomes" id="UP000198901">
    <property type="component" value="Unassembled WGS sequence"/>
</dbReference>
<evidence type="ECO:0000313" key="2">
    <source>
        <dbReference type="Proteomes" id="UP000198901"/>
    </source>
</evidence>
<reference evidence="1 2" key="1">
    <citation type="submission" date="2016-10" db="EMBL/GenBank/DDBJ databases">
        <authorList>
            <person name="de Groot N.N."/>
        </authorList>
    </citation>
    <scope>NUCLEOTIDE SEQUENCE [LARGE SCALE GENOMIC DNA]</scope>
    <source>
        <strain evidence="1 2">DSM 21668</strain>
    </source>
</reference>
<dbReference type="Pfam" id="PF08889">
    <property type="entry name" value="WbqC"/>
    <property type="match status" value="1"/>
</dbReference>
<dbReference type="InterPro" id="IPR014985">
    <property type="entry name" value="WbqC"/>
</dbReference>
<evidence type="ECO:0000313" key="1">
    <source>
        <dbReference type="EMBL" id="SDL45747.1"/>
    </source>
</evidence>
<sequence length="232" mass="26835">MKLAIMQPYLFPYIGYFQLLKTVDKFVLYDDVAFINRGWINRNKVLVNGKEQLFTIPLREASQNKKILEIDIDDTQKWRDKLLKTLQQSYKKAPQYAAVYPVIEEILQTPATRITDLIAVSITLLANYLSISTEIVPSSTIYANQHLKGPERILDICLQEGAQEYINPIGGMELYDRAAFAEKDIILHFIRSRKEEYPQFGGEFVPWLSIVDVLMFNTPEQVHTLLEAFDLE</sequence>
<accession>A0A1G9K7H5</accession>
<dbReference type="AlphaFoldDB" id="A0A1G9K7H5"/>